<sequence length="191" mass="21098">MAAGSRRESGVATRCSQIKWTPNWMTAPVGKFLADAVEGGEAPSSMVGAMRKMATRIESVQNKVAALIEKNEKTNKLVAAPVGKQSLRANERSYDRGNFKKPVHHDEVHKTGRSNFISGTRLREFRRWCRVAHKAVNLCGVSADEVNENVHRRIAGPMLTRSSCSNDAAILTTTDLPPHQAEKVHLHGAWF</sequence>
<keyword evidence="1" id="KW-0175">Coiled coil</keyword>
<comment type="caution">
    <text evidence="2">The sequence shown here is derived from an EMBL/GenBank/DDBJ whole genome shotgun (WGS) entry which is preliminary data.</text>
</comment>
<dbReference type="AlphaFoldDB" id="A0AB34IPX5"/>
<feature type="coiled-coil region" evidence="1">
    <location>
        <begin position="50"/>
        <end position="77"/>
    </location>
</feature>
<evidence type="ECO:0000256" key="1">
    <source>
        <dbReference type="SAM" id="Coils"/>
    </source>
</evidence>
<protein>
    <submittedName>
        <fullName evidence="2">Uncharacterized protein</fullName>
    </submittedName>
</protein>
<keyword evidence="3" id="KW-1185">Reference proteome</keyword>
<accession>A0AB34IPX5</accession>
<proteinExistence type="predicted"/>
<evidence type="ECO:0000313" key="3">
    <source>
        <dbReference type="Proteomes" id="UP001515480"/>
    </source>
</evidence>
<dbReference type="EMBL" id="JBGBPQ010000021">
    <property type="protein sequence ID" value="KAL1503606.1"/>
    <property type="molecule type" value="Genomic_DNA"/>
</dbReference>
<gene>
    <name evidence="2" type="ORF">AB1Y20_012083</name>
</gene>
<evidence type="ECO:0000313" key="2">
    <source>
        <dbReference type="EMBL" id="KAL1503606.1"/>
    </source>
</evidence>
<name>A0AB34IPX5_PRYPA</name>
<dbReference type="Proteomes" id="UP001515480">
    <property type="component" value="Unassembled WGS sequence"/>
</dbReference>
<reference evidence="2 3" key="1">
    <citation type="journal article" date="2024" name="Science">
        <title>Giant polyketide synthase enzymes in the biosynthesis of giant marine polyether toxins.</title>
        <authorList>
            <person name="Fallon T.R."/>
            <person name="Shende V.V."/>
            <person name="Wierzbicki I.H."/>
            <person name="Pendleton A.L."/>
            <person name="Watervoot N.F."/>
            <person name="Auber R.P."/>
            <person name="Gonzalez D.J."/>
            <person name="Wisecaver J.H."/>
            <person name="Moore B.S."/>
        </authorList>
    </citation>
    <scope>NUCLEOTIDE SEQUENCE [LARGE SCALE GENOMIC DNA]</scope>
    <source>
        <strain evidence="2 3">12B1</strain>
    </source>
</reference>
<organism evidence="2 3">
    <name type="scientific">Prymnesium parvum</name>
    <name type="common">Toxic golden alga</name>
    <dbReference type="NCBI Taxonomy" id="97485"/>
    <lineage>
        <taxon>Eukaryota</taxon>
        <taxon>Haptista</taxon>
        <taxon>Haptophyta</taxon>
        <taxon>Prymnesiophyceae</taxon>
        <taxon>Prymnesiales</taxon>
        <taxon>Prymnesiaceae</taxon>
        <taxon>Prymnesium</taxon>
    </lineage>
</organism>